<comment type="similarity">
    <text evidence="1">Belongs to the transposase IS21/IS408/IS1162 family.</text>
</comment>
<dbReference type="GO" id="GO:0032196">
    <property type="term" value="P:transposition"/>
    <property type="evidence" value="ECO:0007669"/>
    <property type="project" value="UniProtKB-KW"/>
</dbReference>
<evidence type="ECO:0000256" key="2">
    <source>
        <dbReference type="ARBA" id="ARBA00022578"/>
    </source>
</evidence>
<dbReference type="InterPro" id="IPR017894">
    <property type="entry name" value="HTH_IS21_transposase_type"/>
</dbReference>
<dbReference type="InterPro" id="IPR009057">
    <property type="entry name" value="Homeodomain-like_sf"/>
</dbReference>
<dbReference type="InterPro" id="IPR006120">
    <property type="entry name" value="Resolvase_HTH_dom"/>
</dbReference>
<dbReference type="Gene3D" id="1.10.10.60">
    <property type="entry name" value="Homeodomain-like"/>
    <property type="match status" value="1"/>
</dbReference>
<accession>A0A4R3MRC8</accession>
<dbReference type="PANTHER" id="PTHR35004">
    <property type="entry name" value="TRANSPOSASE RV3428C-RELATED"/>
    <property type="match status" value="1"/>
</dbReference>
<organism evidence="6 7">
    <name type="scientific">Melghiribacillus thermohalophilus</name>
    <dbReference type="NCBI Taxonomy" id="1324956"/>
    <lineage>
        <taxon>Bacteria</taxon>
        <taxon>Bacillati</taxon>
        <taxon>Bacillota</taxon>
        <taxon>Bacilli</taxon>
        <taxon>Bacillales</taxon>
        <taxon>Bacillaceae</taxon>
        <taxon>Melghiribacillus</taxon>
    </lineage>
</organism>
<evidence type="ECO:0000256" key="3">
    <source>
        <dbReference type="ARBA" id="ARBA00023125"/>
    </source>
</evidence>
<keyword evidence="2" id="KW-0815">Transposition</keyword>
<dbReference type="EMBL" id="SMAN01000020">
    <property type="protein sequence ID" value="TCT18898.1"/>
    <property type="molecule type" value="Genomic_DNA"/>
</dbReference>
<evidence type="ECO:0000313" key="7">
    <source>
        <dbReference type="Proteomes" id="UP000294650"/>
    </source>
</evidence>
<reference evidence="6 7" key="1">
    <citation type="submission" date="2019-03" db="EMBL/GenBank/DDBJ databases">
        <title>Genomic Encyclopedia of Type Strains, Phase IV (KMG-IV): sequencing the most valuable type-strain genomes for metagenomic binning, comparative biology and taxonomic classification.</title>
        <authorList>
            <person name="Goeker M."/>
        </authorList>
    </citation>
    <scope>NUCLEOTIDE SEQUENCE [LARGE SCALE GENOMIC DNA]</scope>
    <source>
        <strain evidence="6 7">DSM 25894</strain>
    </source>
</reference>
<dbReference type="SUPFAM" id="SSF46689">
    <property type="entry name" value="Homeodomain-like"/>
    <property type="match status" value="1"/>
</dbReference>
<gene>
    <name evidence="6" type="ORF">EDD68_1201</name>
</gene>
<proteinExistence type="inferred from homology"/>
<evidence type="ECO:0000313" key="6">
    <source>
        <dbReference type="EMBL" id="TCT18898.1"/>
    </source>
</evidence>
<protein>
    <submittedName>
        <fullName evidence="6">Tn7-like transposition protein D</fullName>
    </submittedName>
</protein>
<evidence type="ECO:0000256" key="4">
    <source>
        <dbReference type="ARBA" id="ARBA00023172"/>
    </source>
</evidence>
<feature type="domain" description="HTH IS21-type" evidence="5">
    <location>
        <begin position="5"/>
        <end position="70"/>
    </location>
</feature>
<dbReference type="PANTHER" id="PTHR35004:SF7">
    <property type="entry name" value="INTEGRASE PROTEIN"/>
    <property type="match status" value="1"/>
</dbReference>
<dbReference type="Proteomes" id="UP000294650">
    <property type="component" value="Unassembled WGS sequence"/>
</dbReference>
<name>A0A4R3MRC8_9BACI</name>
<sequence>MDKWEVYMKIRQLLEQGFSKKKIAEKLGISRPTLYRYLKKNHQEMADWMKSIQTRSKKLDPYRDQFLGWLKEHPDISAAQIEDWLKERHPSLHVAESTLRAYVRQLRAEYDLPKEKNPRTYEAVPEKGMREQAQVDFGLTTQDTPKNQKVKLYFIAFQLSHSRYKYMEWLDRNRSRTG</sequence>
<evidence type="ECO:0000259" key="5">
    <source>
        <dbReference type="PROSITE" id="PS50531"/>
    </source>
</evidence>
<keyword evidence="3" id="KW-0238">DNA-binding</keyword>
<dbReference type="PROSITE" id="PS50531">
    <property type="entry name" value="HTH_IS21"/>
    <property type="match status" value="1"/>
</dbReference>
<keyword evidence="4" id="KW-0233">DNA recombination</keyword>
<dbReference type="GO" id="GO:0003677">
    <property type="term" value="F:DNA binding"/>
    <property type="evidence" value="ECO:0007669"/>
    <property type="project" value="UniProtKB-KW"/>
</dbReference>
<comment type="caution">
    <text evidence="6">The sequence shown here is derived from an EMBL/GenBank/DDBJ whole genome shotgun (WGS) entry which is preliminary data.</text>
</comment>
<dbReference type="Pfam" id="PF02796">
    <property type="entry name" value="HTH_7"/>
    <property type="match status" value="1"/>
</dbReference>
<dbReference type="AlphaFoldDB" id="A0A4R3MRC8"/>
<dbReference type="GO" id="GO:0000150">
    <property type="term" value="F:DNA strand exchange activity"/>
    <property type="evidence" value="ECO:0007669"/>
    <property type="project" value="InterPro"/>
</dbReference>
<keyword evidence="7" id="KW-1185">Reference proteome</keyword>
<evidence type="ECO:0000256" key="1">
    <source>
        <dbReference type="ARBA" id="ARBA00009277"/>
    </source>
</evidence>
<dbReference type="CDD" id="cd00569">
    <property type="entry name" value="HTH_Hin_like"/>
    <property type="match status" value="1"/>
</dbReference>